<protein>
    <submittedName>
        <fullName evidence="2">DUF3267 domain-containing protein</fullName>
    </submittedName>
</protein>
<name>A0A2U3AJB2_9BACL</name>
<dbReference type="RefSeq" id="WP_109306761.1">
    <property type="nucleotide sequence ID" value="NZ_BJUF01000009.1"/>
</dbReference>
<reference evidence="2 3" key="1">
    <citation type="submission" date="2018-05" db="EMBL/GenBank/DDBJ databases">
        <title>Kurthia sibirica genome sequence.</title>
        <authorList>
            <person name="Maclea K.S."/>
            <person name="Goen A.E."/>
        </authorList>
    </citation>
    <scope>NUCLEOTIDE SEQUENCE [LARGE SCALE GENOMIC DNA]</scope>
    <source>
        <strain evidence="2 3">ATCC 49154</strain>
    </source>
</reference>
<feature type="transmembrane region" description="Helical" evidence="1">
    <location>
        <begin position="106"/>
        <end position="128"/>
    </location>
</feature>
<feature type="transmembrane region" description="Helical" evidence="1">
    <location>
        <begin position="134"/>
        <end position="153"/>
    </location>
</feature>
<gene>
    <name evidence="2" type="ORF">DEX24_12580</name>
</gene>
<keyword evidence="1" id="KW-0812">Transmembrane</keyword>
<dbReference type="AlphaFoldDB" id="A0A2U3AJB2"/>
<proteinExistence type="predicted"/>
<feature type="transmembrane region" description="Helical" evidence="1">
    <location>
        <begin position="18"/>
        <end position="37"/>
    </location>
</feature>
<evidence type="ECO:0000313" key="3">
    <source>
        <dbReference type="Proteomes" id="UP000245938"/>
    </source>
</evidence>
<sequence length="182" mass="21353">MHCWKTINVQKLYGHDRIFLLSMIVVFAVFSFFYIAINVFINGPISDSMFPLFLVLFLMTYPMHKLLHFLPVARFKKHLRYDLIFRFGLIPTLNMRIHEPIVKSRYMLSLMMPFIVINSAFIVCAMTMPTYRHYFTILLAYHSGLCLIDLLYVKHLLKTPKKALIEETAKGFEVLIPVSNGR</sequence>
<dbReference type="OrthoDB" id="2360495at2"/>
<evidence type="ECO:0000256" key="1">
    <source>
        <dbReference type="SAM" id="Phobius"/>
    </source>
</evidence>
<evidence type="ECO:0000313" key="2">
    <source>
        <dbReference type="EMBL" id="PWI24656.1"/>
    </source>
</evidence>
<comment type="caution">
    <text evidence="2">The sequence shown here is derived from an EMBL/GenBank/DDBJ whole genome shotgun (WGS) entry which is preliminary data.</text>
</comment>
<dbReference type="Pfam" id="PF11667">
    <property type="entry name" value="DUF3267"/>
    <property type="match status" value="1"/>
</dbReference>
<feature type="transmembrane region" description="Helical" evidence="1">
    <location>
        <begin position="49"/>
        <end position="70"/>
    </location>
</feature>
<organism evidence="2 3">
    <name type="scientific">Kurthia sibirica</name>
    <dbReference type="NCBI Taxonomy" id="202750"/>
    <lineage>
        <taxon>Bacteria</taxon>
        <taxon>Bacillati</taxon>
        <taxon>Bacillota</taxon>
        <taxon>Bacilli</taxon>
        <taxon>Bacillales</taxon>
        <taxon>Caryophanaceae</taxon>
        <taxon>Kurthia</taxon>
    </lineage>
</organism>
<accession>A0A2U3AJB2</accession>
<dbReference type="EMBL" id="QFVR01000018">
    <property type="protein sequence ID" value="PWI24656.1"/>
    <property type="molecule type" value="Genomic_DNA"/>
</dbReference>
<keyword evidence="1" id="KW-0472">Membrane</keyword>
<keyword evidence="3" id="KW-1185">Reference proteome</keyword>
<dbReference type="Proteomes" id="UP000245938">
    <property type="component" value="Unassembled WGS sequence"/>
</dbReference>
<keyword evidence="1" id="KW-1133">Transmembrane helix</keyword>
<dbReference type="InterPro" id="IPR021683">
    <property type="entry name" value="DUF3267"/>
</dbReference>